<dbReference type="EMBL" id="JAYGHX010000005">
    <property type="protein sequence ID" value="MEA5391434.1"/>
    <property type="molecule type" value="Genomic_DNA"/>
</dbReference>
<keyword evidence="3" id="KW-1185">Reference proteome</keyword>
<evidence type="ECO:0000313" key="3">
    <source>
        <dbReference type="Proteomes" id="UP001304461"/>
    </source>
</evidence>
<reference evidence="2 3" key="1">
    <citation type="submission" date="2023-12" db="EMBL/GenBank/DDBJ databases">
        <title>Baltic Sea Cyanobacteria.</title>
        <authorList>
            <person name="Delbaje E."/>
            <person name="Fewer D.P."/>
            <person name="Shishido T.K."/>
        </authorList>
    </citation>
    <scope>NUCLEOTIDE SEQUENCE [LARGE SCALE GENOMIC DNA]</scope>
    <source>
        <strain evidence="2 3">UHCC 0139</strain>
    </source>
</reference>
<protein>
    <submittedName>
        <fullName evidence="2">Type II toxin-antitoxin system VapC family toxin</fullName>
    </submittedName>
</protein>
<dbReference type="InterPro" id="IPR002716">
    <property type="entry name" value="PIN_dom"/>
</dbReference>
<sequence length="155" mass="17311">MTPQPRDPVGAPYVDTCVLLSLFLNDTGFPAAEQWFLDQGNSPLWVSHWALVEFAGVVSLCRRRGDLTNDRAAAIHKEFECFRRERLQLLEPRGTDFLQARQWLLELVSLPLRSGDALHLAIARREKLRLATADQALIRAAAALGLDHQAIGPDS</sequence>
<comment type="caution">
    <text evidence="2">The sequence shown here is derived from an EMBL/GenBank/DDBJ whole genome shotgun (WGS) entry which is preliminary data.</text>
</comment>
<organism evidence="2 3">
    <name type="scientific">Cyanobium gracile UHCC 0139</name>
    <dbReference type="NCBI Taxonomy" id="3110308"/>
    <lineage>
        <taxon>Bacteria</taxon>
        <taxon>Bacillati</taxon>
        <taxon>Cyanobacteriota</taxon>
        <taxon>Cyanophyceae</taxon>
        <taxon>Synechococcales</taxon>
        <taxon>Prochlorococcaceae</taxon>
        <taxon>Cyanobium</taxon>
    </lineage>
</organism>
<feature type="domain" description="PIN" evidence="1">
    <location>
        <begin position="13"/>
        <end position="141"/>
    </location>
</feature>
<proteinExistence type="predicted"/>
<dbReference type="InterPro" id="IPR029060">
    <property type="entry name" value="PIN-like_dom_sf"/>
</dbReference>
<evidence type="ECO:0000259" key="1">
    <source>
        <dbReference type="Pfam" id="PF01850"/>
    </source>
</evidence>
<dbReference type="RefSeq" id="WP_323305468.1">
    <property type="nucleotide sequence ID" value="NZ_JAYGHX010000005.1"/>
</dbReference>
<name>A0ABU5RUJ4_9CYAN</name>
<dbReference type="SUPFAM" id="SSF88723">
    <property type="entry name" value="PIN domain-like"/>
    <property type="match status" value="1"/>
</dbReference>
<gene>
    <name evidence="2" type="ORF">VB738_09200</name>
</gene>
<dbReference type="CDD" id="cd09874">
    <property type="entry name" value="PIN_MT3492-like"/>
    <property type="match status" value="1"/>
</dbReference>
<dbReference type="Proteomes" id="UP001304461">
    <property type="component" value="Unassembled WGS sequence"/>
</dbReference>
<evidence type="ECO:0000313" key="2">
    <source>
        <dbReference type="EMBL" id="MEA5391434.1"/>
    </source>
</evidence>
<accession>A0ABU5RUJ4</accession>
<dbReference type="Gene3D" id="3.40.50.1010">
    <property type="entry name" value="5'-nuclease"/>
    <property type="match status" value="1"/>
</dbReference>
<dbReference type="Pfam" id="PF01850">
    <property type="entry name" value="PIN"/>
    <property type="match status" value="1"/>
</dbReference>